<keyword evidence="6" id="KW-1185">Reference proteome</keyword>
<feature type="region of interest" description="Disordered" evidence="1">
    <location>
        <begin position="546"/>
        <end position="569"/>
    </location>
</feature>
<keyword evidence="2" id="KW-0472">Membrane</keyword>
<evidence type="ECO:0000259" key="3">
    <source>
        <dbReference type="Pfam" id="PF23190"/>
    </source>
</evidence>
<evidence type="ECO:0000313" key="5">
    <source>
        <dbReference type="EMBL" id="KAI9632581.1"/>
    </source>
</evidence>
<reference evidence="5" key="1">
    <citation type="journal article" date="2022" name="G3 (Bethesda)">
        <title>High quality genome of the basidiomycete yeast Dioszegia hungarica PDD-24b-2 isolated from cloud water.</title>
        <authorList>
            <person name="Jarrige D."/>
            <person name="Haridas S."/>
            <person name="Bleykasten-Grosshans C."/>
            <person name="Joly M."/>
            <person name="Nadalig T."/>
            <person name="Sancelme M."/>
            <person name="Vuilleumier S."/>
            <person name="Grigoriev I.V."/>
            <person name="Amato P."/>
            <person name="Bringel F."/>
        </authorList>
    </citation>
    <scope>NUCLEOTIDE SEQUENCE</scope>
    <source>
        <strain evidence="5">PDD-24b-2</strain>
    </source>
</reference>
<dbReference type="InterPro" id="IPR056337">
    <property type="entry name" value="LHD_YVC1"/>
</dbReference>
<feature type="domain" description="Calcium channel YVC1-like C-terminal transmembrane" evidence="4">
    <location>
        <begin position="252"/>
        <end position="536"/>
    </location>
</feature>
<accession>A0AA38LTJ1</accession>
<dbReference type="Pfam" id="PF23317">
    <property type="entry name" value="YVC1_C"/>
    <property type="match status" value="1"/>
</dbReference>
<dbReference type="AlphaFoldDB" id="A0AA38LTJ1"/>
<protein>
    <submittedName>
        <fullName evidence="5">Calcium activated cation channel</fullName>
    </submittedName>
</protein>
<gene>
    <name evidence="5" type="ORF">MKK02DRAFT_40885</name>
</gene>
<dbReference type="Pfam" id="PF23190">
    <property type="entry name" value="LHD_TRPY1"/>
    <property type="match status" value="1"/>
</dbReference>
<feature type="transmembrane region" description="Helical" evidence="2">
    <location>
        <begin position="254"/>
        <end position="272"/>
    </location>
</feature>
<keyword evidence="2" id="KW-0812">Transmembrane</keyword>
<keyword evidence="2" id="KW-1133">Transmembrane helix</keyword>
<dbReference type="InterPro" id="IPR052971">
    <property type="entry name" value="TRP_calcium_channel"/>
</dbReference>
<dbReference type="InterPro" id="IPR056336">
    <property type="entry name" value="YVC1_C"/>
</dbReference>
<sequence length="642" mass="72063">MGDAMAIEEQRSILSTGSVTPEPDTVTKIVRRIRALVTKLLPVEVELTDITDATSSIITPEVITAFAKCGGDFAEAIPFCLLRARATFMRDAYLNPPDYGESVCRATACETLARRIVHTLDPDRLESVMSTRFRYRESDGDASAPISALESAIDQHCTIFLSSTESQHVVNSLWRGDWVQRNNEDDDIDYVQYERTENWSFWDHVNPERLSVPRYQSTFKIIVWAIFLFVYSQAVSSPLDSLDPAHQLDEWEYVLYIMTLSFLVEEAVKVFKTIRISTRPLATINFWSVINFMTDVVLLSAFGLRVAGLIMGQEDNEQARNLQFRSFQLLSCAAPLIWMRLLTVFDGVKAVGTLQVVVFRMLRESAIFFILLAILGVGFMQSMYALDAADGESGGGIQVFNSLLQALLGSPDFDTPNERFGYPFGLIVYYSWNFLATIILVNVLIALFGSAYSDVVENATDEYLAFFAGKTIELIRAPDSFVYPAPFNLIEAVLIAPFEFVLPAKAYVKLNRIVMSTIFFIPLVIIAVFETQISHSRSERIRLYFAGPAPEEEGDPKVEDPESDDPNGEISKYSFEQLVKAFPDTAITESAVVHKEMKALKAQIDRLERIISEGPEDKKGKDEKKGGKDNKEAIKEALVDDQ</sequence>
<dbReference type="EMBL" id="JAKWFO010000014">
    <property type="protein sequence ID" value="KAI9632581.1"/>
    <property type="molecule type" value="Genomic_DNA"/>
</dbReference>
<proteinExistence type="predicted"/>
<evidence type="ECO:0000313" key="6">
    <source>
        <dbReference type="Proteomes" id="UP001164286"/>
    </source>
</evidence>
<evidence type="ECO:0000259" key="4">
    <source>
        <dbReference type="Pfam" id="PF23317"/>
    </source>
</evidence>
<feature type="domain" description="YVC1 N-terminal linker helical" evidence="3">
    <location>
        <begin position="26"/>
        <end position="205"/>
    </location>
</feature>
<evidence type="ECO:0000256" key="1">
    <source>
        <dbReference type="SAM" id="MobiDB-lite"/>
    </source>
</evidence>
<dbReference type="PANTHER" id="PTHR35859">
    <property type="entry name" value="NONSELECTIVE CATION CHANNEL PROTEIN"/>
    <property type="match status" value="1"/>
</dbReference>
<comment type="caution">
    <text evidence="5">The sequence shown here is derived from an EMBL/GenBank/DDBJ whole genome shotgun (WGS) entry which is preliminary data.</text>
</comment>
<evidence type="ECO:0000256" key="2">
    <source>
        <dbReference type="SAM" id="Phobius"/>
    </source>
</evidence>
<feature type="transmembrane region" description="Helical" evidence="2">
    <location>
        <begin position="217"/>
        <end position="234"/>
    </location>
</feature>
<feature type="region of interest" description="Disordered" evidence="1">
    <location>
        <begin position="611"/>
        <end position="642"/>
    </location>
</feature>
<feature type="transmembrane region" description="Helical" evidence="2">
    <location>
        <begin position="284"/>
        <end position="307"/>
    </location>
</feature>
<feature type="transmembrane region" description="Helical" evidence="2">
    <location>
        <begin position="366"/>
        <end position="386"/>
    </location>
</feature>
<organism evidence="5 6">
    <name type="scientific">Dioszegia hungarica</name>
    <dbReference type="NCBI Taxonomy" id="4972"/>
    <lineage>
        <taxon>Eukaryota</taxon>
        <taxon>Fungi</taxon>
        <taxon>Dikarya</taxon>
        <taxon>Basidiomycota</taxon>
        <taxon>Agaricomycotina</taxon>
        <taxon>Tremellomycetes</taxon>
        <taxon>Tremellales</taxon>
        <taxon>Bulleribasidiaceae</taxon>
        <taxon>Dioszegia</taxon>
    </lineage>
</organism>
<name>A0AA38LTJ1_9TREE</name>
<feature type="transmembrane region" description="Helical" evidence="2">
    <location>
        <begin position="513"/>
        <end position="533"/>
    </location>
</feature>
<dbReference type="GeneID" id="77730527"/>
<dbReference type="Proteomes" id="UP001164286">
    <property type="component" value="Unassembled WGS sequence"/>
</dbReference>
<dbReference type="PANTHER" id="PTHR35859:SF4">
    <property type="entry name" value="MEMBRANE CHANNEL PROTEIN, PUTATIVE (AFU_ORTHOLOGUE AFUA_6G11300)-RELATED"/>
    <property type="match status" value="1"/>
</dbReference>
<feature type="transmembrane region" description="Helical" evidence="2">
    <location>
        <begin position="427"/>
        <end position="448"/>
    </location>
</feature>
<dbReference type="RefSeq" id="XP_052942358.1">
    <property type="nucleotide sequence ID" value="XM_053091322.1"/>
</dbReference>